<keyword evidence="16" id="KW-0325">Glycoprotein</keyword>
<keyword evidence="6" id="KW-0645">Protease</keyword>
<dbReference type="GO" id="GO:0016485">
    <property type="term" value="P:protein processing"/>
    <property type="evidence" value="ECO:0007669"/>
    <property type="project" value="TreeGrafter"/>
</dbReference>
<dbReference type="Pfam" id="PF01431">
    <property type="entry name" value="Peptidase_M13"/>
    <property type="match status" value="1"/>
</dbReference>
<evidence type="ECO:0000256" key="18">
    <source>
        <dbReference type="SAM" id="MobiDB-lite"/>
    </source>
</evidence>
<evidence type="ECO:0000256" key="17">
    <source>
        <dbReference type="ARBA" id="ARBA00023329"/>
    </source>
</evidence>
<dbReference type="CDD" id="cd08662">
    <property type="entry name" value="M13"/>
    <property type="match status" value="1"/>
</dbReference>
<keyword evidence="7 19" id="KW-0812">Transmembrane</keyword>
<keyword evidence="17" id="KW-0968">Cytoplasmic vesicle</keyword>
<comment type="catalytic activity">
    <reaction evidence="1">
        <text>Hydrolysis of the 21-Trp-|-Val-22 bond in big endothelin to form endothelin 1.</text>
        <dbReference type="EC" id="3.4.24.71"/>
    </reaction>
</comment>
<dbReference type="Pfam" id="PF05649">
    <property type="entry name" value="Peptidase_M13_N"/>
    <property type="match status" value="1"/>
</dbReference>
<comment type="cofactor">
    <cofactor evidence="2">
        <name>Zn(2+)</name>
        <dbReference type="ChEBI" id="CHEBI:29105"/>
    </cofactor>
</comment>
<keyword evidence="12" id="KW-0333">Golgi apparatus</keyword>
<evidence type="ECO:0000256" key="11">
    <source>
        <dbReference type="ARBA" id="ARBA00022989"/>
    </source>
</evidence>
<keyword evidence="11 19" id="KW-1133">Transmembrane helix</keyword>
<evidence type="ECO:0000256" key="13">
    <source>
        <dbReference type="ARBA" id="ARBA00023049"/>
    </source>
</evidence>
<dbReference type="EMBL" id="JAOTOJ010000005">
    <property type="protein sequence ID" value="KAK9401377.1"/>
    <property type="molecule type" value="Genomic_DNA"/>
</dbReference>
<dbReference type="GO" id="GO:0004222">
    <property type="term" value="F:metalloendopeptidase activity"/>
    <property type="evidence" value="ECO:0007669"/>
    <property type="project" value="UniProtKB-EC"/>
</dbReference>
<dbReference type="EC" id="3.4.24.71" evidence="5"/>
<comment type="caution">
    <text evidence="22">The sequence shown here is derived from an EMBL/GenBank/DDBJ whole genome shotgun (WGS) entry which is preliminary data.</text>
</comment>
<dbReference type="Proteomes" id="UP001474421">
    <property type="component" value="Unassembled WGS sequence"/>
</dbReference>
<feature type="region of interest" description="Disordered" evidence="18">
    <location>
        <begin position="824"/>
        <end position="846"/>
    </location>
</feature>
<evidence type="ECO:0000256" key="8">
    <source>
        <dbReference type="ARBA" id="ARBA00022723"/>
    </source>
</evidence>
<dbReference type="GO" id="GO:0030658">
    <property type="term" value="C:transport vesicle membrane"/>
    <property type="evidence" value="ECO:0007669"/>
    <property type="project" value="UniProtKB-SubCell"/>
</dbReference>
<dbReference type="PANTHER" id="PTHR11733:SF127">
    <property type="entry name" value="EEF1AKMT4-ECE2 READTHROUGH TRANSCRIPT PROTEIN-RELATED"/>
    <property type="match status" value="1"/>
</dbReference>
<dbReference type="Gene3D" id="1.10.1380.10">
    <property type="entry name" value="Neutral endopeptidase , domain2"/>
    <property type="match status" value="1"/>
</dbReference>
<evidence type="ECO:0000256" key="19">
    <source>
        <dbReference type="SAM" id="Phobius"/>
    </source>
</evidence>
<dbReference type="PROSITE" id="PS51885">
    <property type="entry name" value="NEPRILYSIN"/>
    <property type="match status" value="1"/>
</dbReference>
<proteinExistence type="predicted"/>
<feature type="domain" description="Peptidase M13 C-terminal" evidence="20">
    <location>
        <begin position="560"/>
        <end position="763"/>
    </location>
</feature>
<evidence type="ECO:0000256" key="16">
    <source>
        <dbReference type="ARBA" id="ARBA00023180"/>
    </source>
</evidence>
<name>A0AAW1BHH3_CROAD</name>
<accession>A0AAW1BHH3</accession>
<dbReference type="GO" id="GO:0000139">
    <property type="term" value="C:Golgi membrane"/>
    <property type="evidence" value="ECO:0007669"/>
    <property type="project" value="UniProtKB-SubCell"/>
</dbReference>
<dbReference type="GO" id="GO:0005886">
    <property type="term" value="C:plasma membrane"/>
    <property type="evidence" value="ECO:0007669"/>
    <property type="project" value="TreeGrafter"/>
</dbReference>
<evidence type="ECO:0000313" key="22">
    <source>
        <dbReference type="EMBL" id="KAK9401377.1"/>
    </source>
</evidence>
<evidence type="ECO:0000256" key="9">
    <source>
        <dbReference type="ARBA" id="ARBA00022801"/>
    </source>
</evidence>
<evidence type="ECO:0000256" key="3">
    <source>
        <dbReference type="ARBA" id="ARBA00004194"/>
    </source>
</evidence>
<evidence type="ECO:0000256" key="2">
    <source>
        <dbReference type="ARBA" id="ARBA00001947"/>
    </source>
</evidence>
<evidence type="ECO:0000256" key="12">
    <source>
        <dbReference type="ARBA" id="ARBA00023034"/>
    </source>
</evidence>
<dbReference type="InterPro" id="IPR042089">
    <property type="entry name" value="Peptidase_M13_dom_2"/>
</dbReference>
<evidence type="ECO:0000256" key="10">
    <source>
        <dbReference type="ARBA" id="ARBA00022833"/>
    </source>
</evidence>
<keyword evidence="10" id="KW-0862">Zinc</keyword>
<dbReference type="InterPro" id="IPR008753">
    <property type="entry name" value="Peptidase_M13_N"/>
</dbReference>
<evidence type="ECO:0000256" key="5">
    <source>
        <dbReference type="ARBA" id="ARBA00012316"/>
    </source>
</evidence>
<dbReference type="InterPro" id="IPR000718">
    <property type="entry name" value="Peptidase_M13"/>
</dbReference>
<evidence type="ECO:0000313" key="23">
    <source>
        <dbReference type="Proteomes" id="UP001474421"/>
    </source>
</evidence>
<dbReference type="PANTHER" id="PTHR11733">
    <property type="entry name" value="ZINC METALLOPROTEASE FAMILY M13 NEPRILYSIN-RELATED"/>
    <property type="match status" value="1"/>
</dbReference>
<evidence type="ECO:0000259" key="20">
    <source>
        <dbReference type="Pfam" id="PF01431"/>
    </source>
</evidence>
<feature type="domain" description="Peptidase M13 N-terminal" evidence="21">
    <location>
        <begin position="115"/>
        <end position="501"/>
    </location>
</feature>
<evidence type="ECO:0000256" key="4">
    <source>
        <dbReference type="ARBA" id="ARBA00004250"/>
    </source>
</evidence>
<evidence type="ECO:0000256" key="1">
    <source>
        <dbReference type="ARBA" id="ARBA00001742"/>
    </source>
</evidence>
<keyword evidence="9" id="KW-0378">Hydrolase</keyword>
<dbReference type="AlphaFoldDB" id="A0AAW1BHH3"/>
<reference evidence="22 23" key="1">
    <citation type="journal article" date="2024" name="Proc. Natl. Acad. Sci. U.S.A.">
        <title>The genetic regulatory architecture and epigenomic basis for age-related changes in rattlesnake venom.</title>
        <authorList>
            <person name="Hogan M.P."/>
            <person name="Holding M.L."/>
            <person name="Nystrom G.S."/>
            <person name="Colston T.J."/>
            <person name="Bartlett D.A."/>
            <person name="Mason A.J."/>
            <person name="Ellsworth S.A."/>
            <person name="Rautsaw R.M."/>
            <person name="Lawrence K.C."/>
            <person name="Strickland J.L."/>
            <person name="He B."/>
            <person name="Fraser P."/>
            <person name="Margres M.J."/>
            <person name="Gilbert D.M."/>
            <person name="Gibbs H.L."/>
            <person name="Parkinson C.L."/>
            <person name="Rokyta D.R."/>
        </authorList>
    </citation>
    <scope>NUCLEOTIDE SEQUENCE [LARGE SCALE GENOMIC DNA]</scope>
    <source>
        <strain evidence="22">DRR0105</strain>
    </source>
</reference>
<gene>
    <name evidence="22" type="ORF">NXF25_012091</name>
</gene>
<dbReference type="GO" id="GO:0046872">
    <property type="term" value="F:metal ion binding"/>
    <property type="evidence" value="ECO:0007669"/>
    <property type="project" value="UniProtKB-KW"/>
</dbReference>
<evidence type="ECO:0000259" key="21">
    <source>
        <dbReference type="Pfam" id="PF05649"/>
    </source>
</evidence>
<evidence type="ECO:0000256" key="7">
    <source>
        <dbReference type="ARBA" id="ARBA00022692"/>
    </source>
</evidence>
<dbReference type="InterPro" id="IPR018497">
    <property type="entry name" value="Peptidase_M13_C"/>
</dbReference>
<keyword evidence="15" id="KW-1015">Disulfide bond</keyword>
<sequence>MGKSLLCWMVEYKRAMFQEDEVLDAPGDGSNTSPDSIEVGFRKGDGLFLSRLGSQIQLKLVFWVISLFVAVLLLSTIIAMAIQYSKDPLHTTCLTEACVIVAGKILEALDPDVKPCDDFYQYACGGWIKRNPLPDGRSKWSTFNSIWDQNQAIMKHLLENATFNSSSEAERKTQRYYLSCLREQKIEELGSQPLIDLIEKIGGWNVTGSWNQTNFMDVLKLVSATYRASPFFTVFVGPDSKSSNSNIIQVDQSGLLLPSRDYYLNKTANKKVLSAYLEYMVELAMLLGGARSAVEEQMGQVLLLETQLANITVPQDERRDDEKIYHKMTIADLQVLAPAVEWLDFISYFLAPLDLTDAEPVVVYGREYLEQVSQLINNTDKSVLNNYMIWNLIQKTASSLDQRFETAQEKLLETLYGTKKSCTPRWQTCISNTDDTLGFALGALFVKATFDRHSKEIAENMIADIRAAFEDSLNNLDWMDKKTKQTAKEKADAIYDMIGFPEFILDNKELDDVYDGYEVSEDSFFQNMLNFYNFSARFMADQLRKPPNRDQWSMTPQTVNAYYLPTKNGIVFPAGILQAPFYAHNHPKALNFGGIGVVMGHELTHAFDDQGREYDKEGNLRPWWQNSSLEAFKNRTECMEEQYSKYLVNGEHVNGKQTLGENIADNGGLKAAYNAYKSWLKKNGEEKHLPSVGLTSHQLFFLGFAQVWCSVRTPESSHEGLMTDPHSPDKFRVIGTLSNSQDFLEHFDCPKGSFMNPGKYCEVGFAALLFGGKGAVGLGTTPRRMLFLFESPASYPFFTKTEVDPPELVARNPVQTQITLFKAHKKPPKPIPRMSSESGRRREKRGMNLNSLPTRFPLILSQARNRIQISLAEKFQTCSHLN</sequence>
<keyword evidence="8" id="KW-0479">Metal-binding</keyword>
<dbReference type="SUPFAM" id="SSF55486">
    <property type="entry name" value="Metalloproteases ('zincins'), catalytic domain"/>
    <property type="match status" value="1"/>
</dbReference>
<evidence type="ECO:0000256" key="6">
    <source>
        <dbReference type="ARBA" id="ARBA00022670"/>
    </source>
</evidence>
<dbReference type="PRINTS" id="PR00786">
    <property type="entry name" value="NEPRILYSIN"/>
</dbReference>
<keyword evidence="13" id="KW-0482">Metalloprotease</keyword>
<evidence type="ECO:0000256" key="14">
    <source>
        <dbReference type="ARBA" id="ARBA00023136"/>
    </source>
</evidence>
<organism evidence="22 23">
    <name type="scientific">Crotalus adamanteus</name>
    <name type="common">Eastern diamondback rattlesnake</name>
    <dbReference type="NCBI Taxonomy" id="8729"/>
    <lineage>
        <taxon>Eukaryota</taxon>
        <taxon>Metazoa</taxon>
        <taxon>Chordata</taxon>
        <taxon>Craniata</taxon>
        <taxon>Vertebrata</taxon>
        <taxon>Euteleostomi</taxon>
        <taxon>Lepidosauria</taxon>
        <taxon>Squamata</taxon>
        <taxon>Bifurcata</taxon>
        <taxon>Unidentata</taxon>
        <taxon>Episquamata</taxon>
        <taxon>Toxicofera</taxon>
        <taxon>Serpentes</taxon>
        <taxon>Colubroidea</taxon>
        <taxon>Viperidae</taxon>
        <taxon>Crotalinae</taxon>
        <taxon>Crotalus</taxon>
    </lineage>
</organism>
<feature type="transmembrane region" description="Helical" evidence="19">
    <location>
        <begin position="60"/>
        <end position="82"/>
    </location>
</feature>
<keyword evidence="14 19" id="KW-0472">Membrane</keyword>
<keyword evidence="23" id="KW-1185">Reference proteome</keyword>
<evidence type="ECO:0000256" key="15">
    <source>
        <dbReference type="ARBA" id="ARBA00023157"/>
    </source>
</evidence>
<comment type="subcellular location">
    <subcellularLocation>
        <location evidence="4">Cytoplasmic vesicle</location>
        <location evidence="4">Secretory vesicle membrane</location>
    </subcellularLocation>
    <subcellularLocation>
        <location evidence="3">Golgi apparatus membrane</location>
        <topology evidence="3">Single-pass membrane protein</topology>
    </subcellularLocation>
</comment>
<dbReference type="Gene3D" id="3.40.390.10">
    <property type="entry name" value="Collagenase (Catalytic Domain)"/>
    <property type="match status" value="1"/>
</dbReference>
<dbReference type="InterPro" id="IPR024079">
    <property type="entry name" value="MetalloPept_cat_dom_sf"/>
</dbReference>
<protein>
    <recommendedName>
        <fullName evidence="5">endothelin-converting enzyme 1</fullName>
        <ecNumber evidence="5">3.4.24.71</ecNumber>
    </recommendedName>
</protein>